<sequence length="1282" mass="143653">MLRLSLFLWLVAGTLQAQTIQVVTDSMMLSGKKELLQTSAQNEGLTFHMVEKQDLSPDKLNQVLRQGDFVLVDLARSFDMTALIQQTEPAGQDYTNHHFWYASDEVHHSNLSAGQADLLLSYYRHGGRQNMAQFMLAVKLIIEDKTIAGLAEPLVLPEAGVYYADYPQQFTADASQMLTFLKTDAEKPVIAIGFHPRYIESTATEHIDELVKIIEQKGVTALPLFYSLGDDVDLPALVPPEVDVLIHMQPVYHNGLEDQLNTLGIPVMQGIGWWGDSIDSWREDVVGLSLSSTPLYLALPEQNGLIDPLVMWAEHEGVMHLIPEQVNAAVNKAVALAKLRKQPKAKQKVAVMVYNYPPGQHNFSASYLNVPRSLANLSAQWQKAGYQTQALTEQAFIDGFADVIGAGFDKKRREQMLSENKAHWLSLTDYQQWYQQLPEKTRARIEDYWGKPADFSLISEQSGEAGFIVPVIESGNMVYLPQPSRGTGDIDQEKQLYHDTRVPVSHAYLVSYLWVRDRFNADALIHFGTHGTQEWMAGKERGLSATADDPYVAIGDIPIIYPYIMDDVGEAVQAKRRGRAVMVSHQTPAFRASGLHGTLVDAHDLIHQWENLEPGEVKANTLNSLMQLAKDESLTESLAWTEQQVRERPEDFIFALHDYLHELAAQSQPIGLHTFATDSPEQQKISTVMQMLGQAFIDSFDLPDSDELLVQDYEKLQQTEPYQWLVDVILNDKKVNGAQQVFAEQAREMFNNLRTDGELAGLTAALSGQHVSPQIGGDPIRVPDALPTGGNLVGFDPAKLPNKEAWLAGKKAAKELINDYHQKHGEYPNKLAFSLWAVEAMRHGGVLESQAFYAMGVEPVWGRGGRVSGYRVIPSAELKRPRVDVVLSVTGLYRDQFPNVMEKLAKAAAEVAQLDEADNQLYKNTQTLLADLLKQDIPKEQAENMAQTRVFGSPTGVYGTGLDDATLASDTWESDEKLAKLYLKRMSHAFGPDPEQWSQGDDASDLYAQQLKTVDAALLARSSNLYGMLTTDDPFQYLGGIDLAVRHLSGKSPELYISNQRKQGEVQFQTADEFLSLEMNSRAFHPGWIKSLKDEGYAGALHLQDMTNNLWGWQSVSPDVVKDYQWQNMHDIYVQDKLELDINEWFEEHAPEAQVRMMERMIEAVRKDFWAASDETKKQLLEAYIEKVNKHQFTPASKTLSDFVDQQAVGFGLMPLTAATQQNTAQSENASKATGQSQQVQGQKLVKQTASTAAEDKHYWWLFLLAVPFFIGIIKQNNRTAL</sequence>
<reference evidence="4" key="2">
    <citation type="submission" date="2020-09" db="EMBL/GenBank/DDBJ databases">
        <authorList>
            <person name="Sun Q."/>
            <person name="Zhou Y."/>
        </authorList>
    </citation>
    <scope>NUCLEOTIDE SEQUENCE</scope>
    <source>
        <strain evidence="4">CGMCC 1.12181</strain>
    </source>
</reference>
<evidence type="ECO:0000313" key="4">
    <source>
        <dbReference type="EMBL" id="GGF84715.1"/>
    </source>
</evidence>
<feature type="domain" description="CobN/magnesium chelatase" evidence="3">
    <location>
        <begin position="121"/>
        <end position="1176"/>
    </location>
</feature>
<dbReference type="RefSeq" id="WP_188363812.1">
    <property type="nucleotide sequence ID" value="NZ_BAABJF010000011.1"/>
</dbReference>
<dbReference type="PANTHER" id="PTHR44119:SF4">
    <property type="entry name" value="AEROBIC COBALTOCHELATASE SUBUNIT COBN"/>
    <property type="match status" value="1"/>
</dbReference>
<dbReference type="CDD" id="cd10150">
    <property type="entry name" value="CobN_like"/>
    <property type="match status" value="1"/>
</dbReference>
<proteinExistence type="predicted"/>
<keyword evidence="5" id="KW-1185">Reference proteome</keyword>
<feature type="region of interest" description="Disordered" evidence="1">
    <location>
        <begin position="1222"/>
        <end position="1242"/>
    </location>
</feature>
<feature type="signal peptide" evidence="2">
    <location>
        <begin position="1"/>
        <end position="17"/>
    </location>
</feature>
<evidence type="ECO:0000256" key="1">
    <source>
        <dbReference type="SAM" id="MobiDB-lite"/>
    </source>
</evidence>
<dbReference type="EMBL" id="BMEO01000001">
    <property type="protein sequence ID" value="GGF84715.1"/>
    <property type="molecule type" value="Genomic_DNA"/>
</dbReference>
<dbReference type="Proteomes" id="UP000605253">
    <property type="component" value="Unassembled WGS sequence"/>
</dbReference>
<gene>
    <name evidence="4" type="ORF">GCM10011365_02130</name>
</gene>
<dbReference type="PANTHER" id="PTHR44119">
    <property type="entry name" value="MAGNESIUM-CHELATASE SUBUNIT CHLH, CHLOROPLASTIC"/>
    <property type="match status" value="1"/>
</dbReference>
<dbReference type="NCBIfam" id="NF004644">
    <property type="entry name" value="PRK05989.2-2"/>
    <property type="match status" value="1"/>
</dbReference>
<reference evidence="4" key="1">
    <citation type="journal article" date="2014" name="Int. J. Syst. Evol. Microbiol.">
        <title>Complete genome sequence of Corynebacterium casei LMG S-19264T (=DSM 44701T), isolated from a smear-ripened cheese.</title>
        <authorList>
            <consortium name="US DOE Joint Genome Institute (JGI-PGF)"/>
            <person name="Walter F."/>
            <person name="Albersmeier A."/>
            <person name="Kalinowski J."/>
            <person name="Ruckert C."/>
        </authorList>
    </citation>
    <scope>NUCLEOTIDE SEQUENCE</scope>
    <source>
        <strain evidence="4">CGMCC 1.12181</strain>
    </source>
</reference>
<comment type="caution">
    <text evidence="4">The sequence shown here is derived from an EMBL/GenBank/DDBJ whole genome shotgun (WGS) entry which is preliminary data.</text>
</comment>
<evidence type="ECO:0000259" key="3">
    <source>
        <dbReference type="Pfam" id="PF02514"/>
    </source>
</evidence>
<keyword evidence="2" id="KW-0732">Signal</keyword>
<dbReference type="InterPro" id="IPR003672">
    <property type="entry name" value="CobN/Mg_chltase"/>
</dbReference>
<accession>A0A917CCU7</accession>
<feature type="chain" id="PRO_5036896980" evidence="2">
    <location>
        <begin position="18"/>
        <end position="1282"/>
    </location>
</feature>
<protein>
    <submittedName>
        <fullName evidence="4">Cobaltochelatase subunit CobN</fullName>
    </submittedName>
</protein>
<dbReference type="Pfam" id="PF02514">
    <property type="entry name" value="CobN-Mg_chel"/>
    <property type="match status" value="1"/>
</dbReference>
<name>A0A917CCU7_9GAMM</name>
<evidence type="ECO:0000256" key="2">
    <source>
        <dbReference type="SAM" id="SignalP"/>
    </source>
</evidence>
<organism evidence="4 5">
    <name type="scientific">Marinicella pacifica</name>
    <dbReference type="NCBI Taxonomy" id="1171543"/>
    <lineage>
        <taxon>Bacteria</taxon>
        <taxon>Pseudomonadati</taxon>
        <taxon>Pseudomonadota</taxon>
        <taxon>Gammaproteobacteria</taxon>
        <taxon>Lysobacterales</taxon>
        <taxon>Marinicellaceae</taxon>
        <taxon>Marinicella</taxon>
    </lineage>
</organism>
<evidence type="ECO:0000313" key="5">
    <source>
        <dbReference type="Proteomes" id="UP000605253"/>
    </source>
</evidence>